<evidence type="ECO:0000256" key="1">
    <source>
        <dbReference type="SAM" id="Coils"/>
    </source>
</evidence>
<dbReference type="PANTHER" id="PTHR21553">
    <property type="entry name" value="ALMS1-RELATED"/>
    <property type="match status" value="1"/>
</dbReference>
<feature type="compositionally biased region" description="Polar residues" evidence="2">
    <location>
        <begin position="319"/>
        <end position="329"/>
    </location>
</feature>
<dbReference type="GO" id="GO:0005829">
    <property type="term" value="C:cytosol"/>
    <property type="evidence" value="ECO:0007669"/>
    <property type="project" value="TreeGrafter"/>
</dbReference>
<organism evidence="3">
    <name type="scientific">Castor canadensis</name>
    <name type="common">American beaver</name>
    <dbReference type="NCBI Taxonomy" id="51338"/>
    <lineage>
        <taxon>Eukaryota</taxon>
        <taxon>Metazoa</taxon>
        <taxon>Chordata</taxon>
        <taxon>Craniata</taxon>
        <taxon>Vertebrata</taxon>
        <taxon>Euteleostomi</taxon>
        <taxon>Mammalia</taxon>
        <taxon>Eutheria</taxon>
        <taxon>Euarchontoglires</taxon>
        <taxon>Glires</taxon>
        <taxon>Rodentia</taxon>
        <taxon>Castorimorpha</taxon>
        <taxon>Castoridae</taxon>
        <taxon>Castor</taxon>
    </lineage>
</organism>
<feature type="region of interest" description="Disordered" evidence="2">
    <location>
        <begin position="204"/>
        <end position="225"/>
    </location>
</feature>
<gene>
    <name evidence="3" type="primary">Cep295nl</name>
</gene>
<dbReference type="GO" id="GO:0046599">
    <property type="term" value="P:regulation of centriole replication"/>
    <property type="evidence" value="ECO:0007669"/>
    <property type="project" value="TreeGrafter"/>
</dbReference>
<keyword evidence="1" id="KW-0175">Coiled coil</keyword>
<evidence type="ECO:0000313" key="3">
    <source>
        <dbReference type="RefSeq" id="XP_020013689.1"/>
    </source>
</evidence>
<feature type="coiled-coil region" evidence="1">
    <location>
        <begin position="591"/>
        <end position="618"/>
    </location>
</feature>
<accession>A0A8B7U259</accession>
<feature type="compositionally biased region" description="Basic and acidic residues" evidence="2">
    <location>
        <begin position="116"/>
        <end position="130"/>
    </location>
</feature>
<feature type="region of interest" description="Disordered" evidence="2">
    <location>
        <begin position="98"/>
        <end position="187"/>
    </location>
</feature>
<dbReference type="GO" id="GO:0005814">
    <property type="term" value="C:centriole"/>
    <property type="evidence" value="ECO:0007669"/>
    <property type="project" value="TreeGrafter"/>
</dbReference>
<dbReference type="OrthoDB" id="6359887at2759"/>
<feature type="compositionally biased region" description="Low complexity" evidence="2">
    <location>
        <begin position="170"/>
        <end position="185"/>
    </location>
</feature>
<sequence>MQKDMELTTETSLASDDDALALRQKLASLQVRDKGDVVLERRPEVQQWKSRHLQRMAEELKAEWQEAQLQQIKDLERLYLARLLGGIARQAIGHEHDLEGPIHQRARSPRGREKHKTAFREGRCHREEPYRQQAWHHKSGKKTVCPERRGTSRPRGLSPPEKNKGKRAPSSKTSSSRRSVSSRLSRAMDLAKLSPLLAPVEEIEGLEEEEMEPARDGRRQVGRGTPHFMQDLKYNWRDHSPEGKLNDLEELWPVSNPDRRSPTPPGSLFKCGEKNKWQKDLEFAFEELFNTNRKLKRHLNLHLEQRPRADQNTDEEQGFSETQGQSSDISRLELPRVMEAVPTGESESAAEAEAAEMSSKTSLESLLIKTENLKCHQMAKPMLKNESQILSEAGISTDEEDLLLQVPKSAHEPSRLATLMEEPRLTTLMEEPRLTKLMEEPRLATLMEEPRLAKLMEEPRLTKLMEEPRLATLMEEPRLAKLMEEPRLATLLEEPSQPYAQKHEERTGWMALRQKQKAEMEQRRQKTLSGQMEHPDMSLEIHYKAELEEERRERRRTRLAILKAYPNGLHTRGGGSDYRITSFSGSSLLNEERHKQMIHDLQQQISEQNKLHKQFLEKARKRLEDFQKTC</sequence>
<dbReference type="PANTHER" id="PTHR21553:SF33">
    <property type="entry name" value="CEP295 N-TERMINAL-LIKE PROTEIN"/>
    <property type="match status" value="1"/>
</dbReference>
<dbReference type="AlphaFoldDB" id="A0A8B7U259"/>
<proteinExistence type="predicted"/>
<dbReference type="CTD" id="100653515"/>
<dbReference type="RefSeq" id="XP_020013689.1">
    <property type="nucleotide sequence ID" value="XM_020158100.1"/>
</dbReference>
<feature type="region of interest" description="Disordered" evidence="2">
    <location>
        <begin position="303"/>
        <end position="333"/>
    </location>
</feature>
<dbReference type="KEGG" id="ccan:109682709"/>
<dbReference type="GO" id="GO:0005813">
    <property type="term" value="C:centrosome"/>
    <property type="evidence" value="ECO:0007669"/>
    <property type="project" value="TreeGrafter"/>
</dbReference>
<protein>
    <submittedName>
        <fullName evidence="3">Protein DDC8 homolog</fullName>
    </submittedName>
</protein>
<feature type="compositionally biased region" description="Basic residues" evidence="2">
    <location>
        <begin position="104"/>
        <end position="115"/>
    </location>
</feature>
<name>A0A8B7U259_CASCN</name>
<evidence type="ECO:0000256" key="2">
    <source>
        <dbReference type="SAM" id="MobiDB-lite"/>
    </source>
</evidence>
<reference evidence="3" key="1">
    <citation type="submission" date="2025-08" db="UniProtKB">
        <authorList>
            <consortium name="RefSeq"/>
        </authorList>
    </citation>
    <scope>IDENTIFICATION</scope>
    <source>
        <tissue evidence="3">Leukocyte</tissue>
    </source>
</reference>